<dbReference type="PANTHER" id="PTHR21716:SF53">
    <property type="entry name" value="PERMEASE PERM-RELATED"/>
    <property type="match status" value="1"/>
</dbReference>
<accession>A0A942A2M9</accession>
<keyword evidence="5 8" id="KW-0812">Transmembrane</keyword>
<proteinExistence type="inferred from homology"/>
<organism evidence="9 10">
    <name type="scientific">Candidatus Scalindua arabica</name>
    <dbReference type="NCBI Taxonomy" id="1127984"/>
    <lineage>
        <taxon>Bacteria</taxon>
        <taxon>Pseudomonadati</taxon>
        <taxon>Planctomycetota</taxon>
        <taxon>Candidatus Brocadiia</taxon>
        <taxon>Candidatus Brocadiales</taxon>
        <taxon>Candidatus Scalinduaceae</taxon>
        <taxon>Candidatus Scalindua</taxon>
    </lineage>
</organism>
<evidence type="ECO:0000256" key="4">
    <source>
        <dbReference type="ARBA" id="ARBA00022475"/>
    </source>
</evidence>
<evidence type="ECO:0008006" key="11">
    <source>
        <dbReference type="Google" id="ProtNLM"/>
    </source>
</evidence>
<comment type="similarity">
    <text evidence="2">Belongs to the autoinducer-2 exporter (AI-2E) (TC 2.A.86) family.</text>
</comment>
<feature type="transmembrane region" description="Helical" evidence="8">
    <location>
        <begin position="326"/>
        <end position="346"/>
    </location>
</feature>
<evidence type="ECO:0000256" key="1">
    <source>
        <dbReference type="ARBA" id="ARBA00004651"/>
    </source>
</evidence>
<evidence type="ECO:0000256" key="5">
    <source>
        <dbReference type="ARBA" id="ARBA00022692"/>
    </source>
</evidence>
<evidence type="ECO:0000313" key="9">
    <source>
        <dbReference type="EMBL" id="MBS1258541.1"/>
    </source>
</evidence>
<dbReference type="EMBL" id="JAANXD010000066">
    <property type="protein sequence ID" value="MBS1258541.1"/>
    <property type="molecule type" value="Genomic_DNA"/>
</dbReference>
<evidence type="ECO:0000256" key="3">
    <source>
        <dbReference type="ARBA" id="ARBA00022448"/>
    </source>
</evidence>
<keyword evidence="6 8" id="KW-1133">Transmembrane helix</keyword>
<name>A0A942A2M9_9BACT</name>
<keyword evidence="7 8" id="KW-0472">Membrane</keyword>
<feature type="transmembrane region" description="Helical" evidence="8">
    <location>
        <begin position="69"/>
        <end position="92"/>
    </location>
</feature>
<feature type="transmembrane region" description="Helical" evidence="8">
    <location>
        <begin position="15"/>
        <end position="48"/>
    </location>
</feature>
<keyword evidence="4" id="KW-1003">Cell membrane</keyword>
<evidence type="ECO:0000313" key="10">
    <source>
        <dbReference type="Proteomes" id="UP000722750"/>
    </source>
</evidence>
<gene>
    <name evidence="9" type="ORF">MAG551_01600</name>
</gene>
<evidence type="ECO:0000256" key="6">
    <source>
        <dbReference type="ARBA" id="ARBA00022989"/>
    </source>
</evidence>
<feature type="transmembrane region" description="Helical" evidence="8">
    <location>
        <begin position="300"/>
        <end position="319"/>
    </location>
</feature>
<dbReference type="PANTHER" id="PTHR21716">
    <property type="entry name" value="TRANSMEMBRANE PROTEIN"/>
    <property type="match status" value="1"/>
</dbReference>
<dbReference type="GO" id="GO:0055085">
    <property type="term" value="P:transmembrane transport"/>
    <property type="evidence" value="ECO:0007669"/>
    <property type="project" value="TreeGrafter"/>
</dbReference>
<dbReference type="Pfam" id="PF01594">
    <property type="entry name" value="AI-2E_transport"/>
    <property type="match status" value="1"/>
</dbReference>
<dbReference type="AlphaFoldDB" id="A0A942A2M9"/>
<sequence>MEKQKIFENVWLRTFAIFCALALFFTLCYFLKGILISLFLAFTIAYIFDPVVDFISDRKLIFSKKCVPRGLAIAVLLTGIILIVGGLLTYTIPKTVSGIQSVGVALKKQYPKYQEKVGVIIEEYSDTEVGTFLKSKLGIQTIKETEIKEKKPQEQEEKEVKRIKTKESSNVKYNIPKPLLNMRKYVPQALNFVLGIVKNVFYSTFGFFGIVMNVVVFGVVMVYLLKDFDIIISKGRELLPVSKKEKVSDIMSRIDGNLKAFFRGQFTVCIILSIIYGIGLSIIGVPMSYLIAIIGGFGNIIPYVGILLGLIPALLLAFIQFQDVSHLLLVGLVFGIGQFSEGTVITPKIVGTKLGLNPVAIILAILICSQILGFLGLLLAVPIASVVKVLIDEGIIKYKETKLFKGG</sequence>
<evidence type="ECO:0000256" key="2">
    <source>
        <dbReference type="ARBA" id="ARBA00009773"/>
    </source>
</evidence>
<feature type="transmembrane region" description="Helical" evidence="8">
    <location>
        <begin position="266"/>
        <end position="294"/>
    </location>
</feature>
<comment type="subcellular location">
    <subcellularLocation>
        <location evidence="1">Cell membrane</location>
        <topology evidence="1">Multi-pass membrane protein</topology>
    </subcellularLocation>
</comment>
<feature type="transmembrane region" description="Helical" evidence="8">
    <location>
        <begin position="200"/>
        <end position="225"/>
    </location>
</feature>
<reference evidence="9" key="1">
    <citation type="journal article" date="2021" name="ISME J.">
        <title>Fine-scale metabolic discontinuity in a stratified prokaryote microbiome of a Red Sea deep halocline.</title>
        <authorList>
            <person name="Michoud G."/>
            <person name="Ngugi D.K."/>
            <person name="Barozzi A."/>
            <person name="Merlino G."/>
            <person name="Calleja M.L."/>
            <person name="Delgado-Huertas A."/>
            <person name="Moran X.A.G."/>
            <person name="Daffonchio D."/>
        </authorList>
    </citation>
    <scope>NUCLEOTIDE SEQUENCE</scope>
    <source>
        <strain evidence="9">SuakinDeep_MAG55_1</strain>
    </source>
</reference>
<dbReference type="InterPro" id="IPR002549">
    <property type="entry name" value="AI-2E-like"/>
</dbReference>
<comment type="caution">
    <text evidence="9">The sequence shown here is derived from an EMBL/GenBank/DDBJ whole genome shotgun (WGS) entry which is preliminary data.</text>
</comment>
<dbReference type="Proteomes" id="UP000722750">
    <property type="component" value="Unassembled WGS sequence"/>
</dbReference>
<protein>
    <recommendedName>
        <fullName evidence="11">Permease</fullName>
    </recommendedName>
</protein>
<keyword evidence="3" id="KW-0813">Transport</keyword>
<dbReference type="GO" id="GO:0005886">
    <property type="term" value="C:plasma membrane"/>
    <property type="evidence" value="ECO:0007669"/>
    <property type="project" value="UniProtKB-SubCell"/>
</dbReference>
<evidence type="ECO:0000256" key="8">
    <source>
        <dbReference type="SAM" id="Phobius"/>
    </source>
</evidence>
<evidence type="ECO:0000256" key="7">
    <source>
        <dbReference type="ARBA" id="ARBA00023136"/>
    </source>
</evidence>
<feature type="transmembrane region" description="Helical" evidence="8">
    <location>
        <begin position="358"/>
        <end position="391"/>
    </location>
</feature>